<reference evidence="2 3" key="1">
    <citation type="journal article" date="2023" name="Plants (Basel)">
        <title>Bridging the Gap: Combining Genomics and Transcriptomics Approaches to Understand Stylosanthes scabra, an Orphan Legume from the Brazilian Caatinga.</title>
        <authorList>
            <person name="Ferreira-Neto J.R.C."/>
            <person name="da Silva M.D."/>
            <person name="Binneck E."/>
            <person name="de Melo N.F."/>
            <person name="da Silva R.H."/>
            <person name="de Melo A.L.T.M."/>
            <person name="Pandolfi V."/>
            <person name="Bustamante F.O."/>
            <person name="Brasileiro-Vidal A.C."/>
            <person name="Benko-Iseppon A.M."/>
        </authorList>
    </citation>
    <scope>NUCLEOTIDE SEQUENCE [LARGE SCALE GENOMIC DNA]</scope>
    <source>
        <tissue evidence="2">Leaves</tissue>
    </source>
</reference>
<protein>
    <submittedName>
        <fullName evidence="2">Uncharacterized protein</fullName>
    </submittedName>
</protein>
<dbReference type="Proteomes" id="UP001341840">
    <property type="component" value="Unassembled WGS sequence"/>
</dbReference>
<evidence type="ECO:0000256" key="1">
    <source>
        <dbReference type="SAM" id="MobiDB-lite"/>
    </source>
</evidence>
<sequence length="97" mass="10430">MSDAPTSINAFRSSSSFELPEVGQPRGCTAPTRGCAMQLGPKTLRTRARADAHSKARGRELVAELRLRATNASARPHMGTARKRAVLARSQLERASA</sequence>
<name>A0ABU6QMP2_9FABA</name>
<feature type="region of interest" description="Disordered" evidence="1">
    <location>
        <begin position="1"/>
        <end position="36"/>
    </location>
</feature>
<organism evidence="2 3">
    <name type="scientific">Stylosanthes scabra</name>
    <dbReference type="NCBI Taxonomy" id="79078"/>
    <lineage>
        <taxon>Eukaryota</taxon>
        <taxon>Viridiplantae</taxon>
        <taxon>Streptophyta</taxon>
        <taxon>Embryophyta</taxon>
        <taxon>Tracheophyta</taxon>
        <taxon>Spermatophyta</taxon>
        <taxon>Magnoliopsida</taxon>
        <taxon>eudicotyledons</taxon>
        <taxon>Gunneridae</taxon>
        <taxon>Pentapetalae</taxon>
        <taxon>rosids</taxon>
        <taxon>fabids</taxon>
        <taxon>Fabales</taxon>
        <taxon>Fabaceae</taxon>
        <taxon>Papilionoideae</taxon>
        <taxon>50 kb inversion clade</taxon>
        <taxon>dalbergioids sensu lato</taxon>
        <taxon>Dalbergieae</taxon>
        <taxon>Pterocarpus clade</taxon>
        <taxon>Stylosanthes</taxon>
    </lineage>
</organism>
<accession>A0ABU6QMP2</accession>
<comment type="caution">
    <text evidence="2">The sequence shown here is derived from an EMBL/GenBank/DDBJ whole genome shotgun (WGS) entry which is preliminary data.</text>
</comment>
<feature type="compositionally biased region" description="Polar residues" evidence="1">
    <location>
        <begin position="1"/>
        <end position="17"/>
    </location>
</feature>
<gene>
    <name evidence="2" type="ORF">PIB30_067851</name>
</gene>
<feature type="region of interest" description="Disordered" evidence="1">
    <location>
        <begin position="73"/>
        <end position="97"/>
    </location>
</feature>
<dbReference type="EMBL" id="JASCZI010000716">
    <property type="protein sequence ID" value="MED6113108.1"/>
    <property type="molecule type" value="Genomic_DNA"/>
</dbReference>
<evidence type="ECO:0000313" key="3">
    <source>
        <dbReference type="Proteomes" id="UP001341840"/>
    </source>
</evidence>
<proteinExistence type="predicted"/>
<evidence type="ECO:0000313" key="2">
    <source>
        <dbReference type="EMBL" id="MED6113108.1"/>
    </source>
</evidence>
<keyword evidence="3" id="KW-1185">Reference proteome</keyword>